<protein>
    <submittedName>
        <fullName evidence="2">Uncharacterized protein</fullName>
    </submittedName>
</protein>
<proteinExistence type="predicted"/>
<evidence type="ECO:0000313" key="3">
    <source>
        <dbReference type="Proteomes" id="UP001382727"/>
    </source>
</evidence>
<dbReference type="EMBL" id="CP144913">
    <property type="protein sequence ID" value="WXB75973.1"/>
    <property type="molecule type" value="Genomic_DNA"/>
</dbReference>
<name>A0ABZ2MG25_9MICO</name>
<evidence type="ECO:0000313" key="2">
    <source>
        <dbReference type="EMBL" id="WXB75973.1"/>
    </source>
</evidence>
<organism evidence="2 3">
    <name type="scientific">Janibacter alittae</name>
    <dbReference type="NCBI Taxonomy" id="3115209"/>
    <lineage>
        <taxon>Bacteria</taxon>
        <taxon>Bacillati</taxon>
        <taxon>Actinomycetota</taxon>
        <taxon>Actinomycetes</taxon>
        <taxon>Micrococcales</taxon>
        <taxon>Intrasporangiaceae</taxon>
        <taxon>Janibacter</taxon>
    </lineage>
</organism>
<dbReference type="Proteomes" id="UP001382727">
    <property type="component" value="Chromosome"/>
</dbReference>
<evidence type="ECO:0000256" key="1">
    <source>
        <dbReference type="SAM" id="MobiDB-lite"/>
    </source>
</evidence>
<accession>A0ABZ2MG25</accession>
<feature type="region of interest" description="Disordered" evidence="1">
    <location>
        <begin position="161"/>
        <end position="195"/>
    </location>
</feature>
<sequence>MRTVWFADADSVPAFWETVHEPTGSGVNRAVQAPEKGVKGVRAVELSTFSFPAVDEVEDARATPGMQAAGLVDTLTECGVRLPKRVVDFAYPDEPGEDVTRRARTDLLVIDGGTCYASTWQMWGYQISVTVIDESWLTVLQPARTDVTRLVTIPPEAAQFTDGDVLRPSGAAAGEADLSGGDPDGSTLHSPGPHR</sequence>
<keyword evidence="3" id="KW-1185">Reference proteome</keyword>
<gene>
    <name evidence="2" type="ORF">V1351_13655</name>
</gene>
<reference evidence="2 3" key="1">
    <citation type="submission" date="2024-02" db="EMBL/GenBank/DDBJ databases">
        <title>Janibacter sp. nov., isolated from gut of marine sandworm.</title>
        <authorList>
            <person name="Kim B."/>
            <person name="Jun M.O."/>
            <person name="Shin N.-R."/>
        </authorList>
    </citation>
    <scope>NUCLEOTIDE SEQUENCE [LARGE SCALE GENOMIC DNA]</scope>
    <source>
        <strain evidence="2 3">A1S7</strain>
    </source>
</reference>
<dbReference type="RefSeq" id="WP_338748742.1">
    <property type="nucleotide sequence ID" value="NZ_CP144913.1"/>
</dbReference>